<accession>A0A8T0Q059</accession>
<organism evidence="2 3">
    <name type="scientific">Panicum virgatum</name>
    <name type="common">Blackwell switchgrass</name>
    <dbReference type="NCBI Taxonomy" id="38727"/>
    <lineage>
        <taxon>Eukaryota</taxon>
        <taxon>Viridiplantae</taxon>
        <taxon>Streptophyta</taxon>
        <taxon>Embryophyta</taxon>
        <taxon>Tracheophyta</taxon>
        <taxon>Spermatophyta</taxon>
        <taxon>Magnoliopsida</taxon>
        <taxon>Liliopsida</taxon>
        <taxon>Poales</taxon>
        <taxon>Poaceae</taxon>
        <taxon>PACMAD clade</taxon>
        <taxon>Panicoideae</taxon>
        <taxon>Panicodae</taxon>
        <taxon>Paniceae</taxon>
        <taxon>Panicinae</taxon>
        <taxon>Panicum</taxon>
        <taxon>Panicum sect. Hiantes</taxon>
    </lineage>
</organism>
<protein>
    <submittedName>
        <fullName evidence="2">Uncharacterized protein</fullName>
    </submittedName>
</protein>
<dbReference type="EMBL" id="CM029050">
    <property type="protein sequence ID" value="KAG2564516.1"/>
    <property type="molecule type" value="Genomic_DNA"/>
</dbReference>
<feature type="compositionally biased region" description="Gly residues" evidence="1">
    <location>
        <begin position="91"/>
        <end position="107"/>
    </location>
</feature>
<evidence type="ECO:0000256" key="1">
    <source>
        <dbReference type="SAM" id="MobiDB-lite"/>
    </source>
</evidence>
<gene>
    <name evidence="2" type="ORF">PVAP13_7NG296356</name>
</gene>
<feature type="compositionally biased region" description="Gly residues" evidence="1">
    <location>
        <begin position="155"/>
        <end position="172"/>
    </location>
</feature>
<evidence type="ECO:0000313" key="3">
    <source>
        <dbReference type="Proteomes" id="UP000823388"/>
    </source>
</evidence>
<feature type="compositionally biased region" description="Basic and acidic residues" evidence="1">
    <location>
        <begin position="57"/>
        <end position="69"/>
    </location>
</feature>
<sequence length="186" mass="19694">MRRRRRLAAVGRAWRRGVSLPWRRAVARGGRRAVRGQRRPKAVPRSGVLGLSGGGDGARRQPELEKEMGRAGTGEGDGARQIWRRRCGAPAVGGAGEGGASTGGGRGDGARRPPQLEEKAARQPAEAEKMGGAGRPIRRRRWVRQGRRQWRRCGSGSGGGRWGRGGCGGDGGAAAERLEEMGECGG</sequence>
<name>A0A8T0Q059_PANVG</name>
<evidence type="ECO:0000313" key="2">
    <source>
        <dbReference type="EMBL" id="KAG2564516.1"/>
    </source>
</evidence>
<feature type="region of interest" description="Disordered" evidence="1">
    <location>
        <begin position="29"/>
        <end position="186"/>
    </location>
</feature>
<dbReference type="AlphaFoldDB" id="A0A8T0Q059"/>
<keyword evidence="3" id="KW-1185">Reference proteome</keyword>
<reference evidence="2" key="1">
    <citation type="submission" date="2020-05" db="EMBL/GenBank/DDBJ databases">
        <title>WGS assembly of Panicum virgatum.</title>
        <authorList>
            <person name="Lovell J.T."/>
            <person name="Jenkins J."/>
            <person name="Shu S."/>
            <person name="Juenger T.E."/>
            <person name="Schmutz J."/>
        </authorList>
    </citation>
    <scope>NUCLEOTIDE SEQUENCE</scope>
    <source>
        <strain evidence="2">AP13</strain>
    </source>
</reference>
<feature type="compositionally biased region" description="Basic residues" evidence="1">
    <location>
        <begin position="29"/>
        <end position="42"/>
    </location>
</feature>
<comment type="caution">
    <text evidence="2">The sequence shown here is derived from an EMBL/GenBank/DDBJ whole genome shotgun (WGS) entry which is preliminary data.</text>
</comment>
<feature type="compositionally biased region" description="Basic and acidic residues" evidence="1">
    <location>
        <begin position="108"/>
        <end position="129"/>
    </location>
</feature>
<dbReference type="Proteomes" id="UP000823388">
    <property type="component" value="Chromosome 7N"/>
</dbReference>
<feature type="compositionally biased region" description="Basic residues" evidence="1">
    <location>
        <begin position="136"/>
        <end position="151"/>
    </location>
</feature>
<proteinExistence type="predicted"/>